<organism evidence="4 5">
    <name type="scientific">Polarella glacialis</name>
    <name type="common">Dinoflagellate</name>
    <dbReference type="NCBI Taxonomy" id="89957"/>
    <lineage>
        <taxon>Eukaryota</taxon>
        <taxon>Sar</taxon>
        <taxon>Alveolata</taxon>
        <taxon>Dinophyceae</taxon>
        <taxon>Suessiales</taxon>
        <taxon>Suessiaceae</taxon>
        <taxon>Polarella</taxon>
    </lineage>
</organism>
<dbReference type="PANTHER" id="PTHR45733">
    <property type="entry name" value="FORMIN-J"/>
    <property type="match status" value="1"/>
</dbReference>
<evidence type="ECO:0000313" key="5">
    <source>
        <dbReference type="Proteomes" id="UP000626109"/>
    </source>
</evidence>
<dbReference type="Gene3D" id="2.30.29.30">
    <property type="entry name" value="Pleckstrin-homology domain (PH domain)/Phosphotyrosine-binding domain (PTB)"/>
    <property type="match status" value="2"/>
</dbReference>
<dbReference type="Pfam" id="PF02181">
    <property type="entry name" value="FH2"/>
    <property type="match status" value="1"/>
</dbReference>
<evidence type="ECO:0000259" key="2">
    <source>
        <dbReference type="PROSITE" id="PS50003"/>
    </source>
</evidence>
<dbReference type="EMBL" id="CAJNNW010026284">
    <property type="protein sequence ID" value="CAE8684183.1"/>
    <property type="molecule type" value="Genomic_DNA"/>
</dbReference>
<accession>A0A813JL50</accession>
<evidence type="ECO:0000256" key="1">
    <source>
        <dbReference type="SAM" id="MobiDB-lite"/>
    </source>
</evidence>
<feature type="non-terminal residue" evidence="4">
    <location>
        <position position="1"/>
    </location>
</feature>
<comment type="caution">
    <text evidence="4">The sequence shown here is derived from an EMBL/GenBank/DDBJ whole genome shotgun (WGS) entry which is preliminary data.</text>
</comment>
<feature type="domain" description="PH" evidence="2">
    <location>
        <begin position="28"/>
        <end position="143"/>
    </location>
</feature>
<evidence type="ECO:0008006" key="6">
    <source>
        <dbReference type="Google" id="ProtNLM"/>
    </source>
</evidence>
<name>A0A813JL50_POLGL</name>
<dbReference type="SMART" id="SM00233">
    <property type="entry name" value="PH"/>
    <property type="match status" value="2"/>
</dbReference>
<gene>
    <name evidence="4" type="ORF">PGLA2088_LOCUS23853</name>
</gene>
<dbReference type="SUPFAM" id="SSF101447">
    <property type="entry name" value="Formin homology 2 domain (FH2 domain)"/>
    <property type="match status" value="1"/>
</dbReference>
<feature type="region of interest" description="Disordered" evidence="1">
    <location>
        <begin position="169"/>
        <end position="247"/>
    </location>
</feature>
<dbReference type="InterPro" id="IPR001849">
    <property type="entry name" value="PH_domain"/>
</dbReference>
<dbReference type="Pfam" id="PF00169">
    <property type="entry name" value="PH"/>
    <property type="match status" value="1"/>
</dbReference>
<dbReference type="SMART" id="SM00498">
    <property type="entry name" value="FH2"/>
    <property type="match status" value="1"/>
</dbReference>
<dbReference type="PROSITE" id="PS51444">
    <property type="entry name" value="FH2"/>
    <property type="match status" value="1"/>
</dbReference>
<feature type="domain" description="FH2" evidence="3">
    <location>
        <begin position="268"/>
        <end position="701"/>
    </location>
</feature>
<dbReference type="SUPFAM" id="SSF50729">
    <property type="entry name" value="PH domain-like"/>
    <property type="match status" value="2"/>
</dbReference>
<feature type="region of interest" description="Disordered" evidence="1">
    <location>
        <begin position="1"/>
        <end position="32"/>
    </location>
</feature>
<dbReference type="InterPro" id="IPR015425">
    <property type="entry name" value="FH2_Formin"/>
</dbReference>
<feature type="region of interest" description="Disordered" evidence="1">
    <location>
        <begin position="276"/>
        <end position="299"/>
    </location>
</feature>
<protein>
    <recommendedName>
        <fullName evidence="6">FH2 domain-containing protein</fullName>
    </recommendedName>
</protein>
<sequence>SVSAAEGESQDHVEQEEDGDSSPLPRGPPMLDGWLQKRSQFLKKWHWRYVRITPNRRLQTFTGCPGTPSSSSNYLGSPTKDVDLKKTEDLDIRGAEVAEHDFRIAAPLPFGFIVTSGNHTIRLAAESFSIREAWLRKLRRASGLAASVSEAVAQETGCVIVKPLAPAPPLKTIGQQDVQGDREADDNREELDEHKSGSPPGKAVGKGAKGKGKGKGPPPPPGKAPPPKAQGFAKGSAKAKAAAPKASELPIGRRLSVRPIALAADAEAFMAMHVEDESAPGSASSSDAETGAGGSRASHAARATLDPAAVNLDALRSAFAPQPRVGAQAQEWEERQERLRTGTGTAVELLPRDAAQNVAIVLRKLRLDTEALAGALGRLEPGVCPLGAEEAERFVQVLPAPEVLRPLASYGEANGDDSDERAKLRDVERQLLPLAMLTRLPQRLRLLILVKTLGGRLGDAIRQMSVLQGACNAVRGSVVLRNLLQVVLVLFNYVNFGEAPTSPDPTSPARVRNVDVQSLMRLKETQAYGGPFPRYHMLHFCLQELTRQCPELQRQDLQRELGALPAAASVSLMQLQAELARLREDLAFVRAELNGHSKEYAPKPPKPPISEEPEKPPEPEPLPLKEASPEAQPIVGPVEFCLDDLDTASEDEEVSAPTEARHQRRTLLERLLAAATDAASFAEDWRKGNAVLGQAEPTASAVFAQDGEAPPPGLLWRLRPSGKWRRYFCEVRASLLVLYRIEGGSKVLGTSYVVLPGAEVAALSSLFASEQARELAAANPHGFEVRPCGGGHSEILRAQSAREAERWIDFLESQTQQEGVGYLSLHVGGWTCWRRLFCVIQLPEGAGDAQLPVTRNCSGGSGTVIASADGGSMCSGFSRSSSASHTPRLLGFSRPRTRLGGGKST</sequence>
<dbReference type="InterPro" id="IPR051144">
    <property type="entry name" value="Formin_homology_domain"/>
</dbReference>
<dbReference type="Proteomes" id="UP000626109">
    <property type="component" value="Unassembled WGS sequence"/>
</dbReference>
<reference evidence="4" key="1">
    <citation type="submission" date="2021-02" db="EMBL/GenBank/DDBJ databases">
        <authorList>
            <person name="Dougan E. K."/>
            <person name="Rhodes N."/>
            <person name="Thang M."/>
            <person name="Chan C."/>
        </authorList>
    </citation>
    <scope>NUCLEOTIDE SEQUENCE</scope>
</reference>
<evidence type="ECO:0000313" key="4">
    <source>
        <dbReference type="EMBL" id="CAE8684183.1"/>
    </source>
</evidence>
<dbReference type="PANTHER" id="PTHR45733:SF31">
    <property type="entry name" value="GENOME ASSEMBLY, CHROMOSOME: II"/>
    <property type="match status" value="1"/>
</dbReference>
<proteinExistence type="predicted"/>
<feature type="region of interest" description="Disordered" evidence="1">
    <location>
        <begin position="597"/>
        <end position="630"/>
    </location>
</feature>
<dbReference type="InterPro" id="IPR042201">
    <property type="entry name" value="FH2_Formin_sf"/>
</dbReference>
<feature type="region of interest" description="Disordered" evidence="1">
    <location>
        <begin position="61"/>
        <end position="80"/>
    </location>
</feature>
<dbReference type="Gene3D" id="1.20.58.2220">
    <property type="entry name" value="Formin, FH2 domain"/>
    <property type="match status" value="1"/>
</dbReference>
<feature type="compositionally biased region" description="Polar residues" evidence="1">
    <location>
        <begin position="61"/>
        <end position="76"/>
    </location>
</feature>
<feature type="domain" description="PH" evidence="2">
    <location>
        <begin position="708"/>
        <end position="816"/>
    </location>
</feature>
<feature type="compositionally biased region" description="Pro residues" evidence="1">
    <location>
        <begin position="216"/>
        <end position="228"/>
    </location>
</feature>
<dbReference type="InterPro" id="IPR011993">
    <property type="entry name" value="PH-like_dom_sf"/>
</dbReference>
<feature type="compositionally biased region" description="Low complexity" evidence="1">
    <location>
        <begin position="197"/>
        <end position="206"/>
    </location>
</feature>
<feature type="compositionally biased region" description="Low complexity" evidence="1">
    <location>
        <begin position="229"/>
        <end position="246"/>
    </location>
</feature>
<dbReference type="AlphaFoldDB" id="A0A813JL50"/>
<evidence type="ECO:0000259" key="3">
    <source>
        <dbReference type="PROSITE" id="PS51444"/>
    </source>
</evidence>
<feature type="region of interest" description="Disordered" evidence="1">
    <location>
        <begin position="879"/>
        <end position="905"/>
    </location>
</feature>
<dbReference type="PROSITE" id="PS50003">
    <property type="entry name" value="PH_DOMAIN"/>
    <property type="match status" value="2"/>
</dbReference>